<sequence length="115" mass="13573">MTSKQLEAINLEAFTDQELDTLEKRVAKERKRRDRSRIEEAEREIRLVAAKYGIKLEEALSDLNGRTGPSRRRVPPKYRHPHDPDTTWSGRGRTPRWIQEWEQQGGSREELRIAH</sequence>
<dbReference type="GO" id="GO:0003680">
    <property type="term" value="F:minor groove of adenine-thymine-rich DNA binding"/>
    <property type="evidence" value="ECO:0007669"/>
    <property type="project" value="TreeGrafter"/>
</dbReference>
<reference evidence="8 9" key="2">
    <citation type="journal article" date="2013" name="Stand. Genomic Sci.">
        <title>Complete genome sequence of Halorhodospira halophila SL1.</title>
        <authorList>
            <person name="Challacombe J.F."/>
            <person name="Majid S."/>
            <person name="Deole R."/>
            <person name="Brettin T.S."/>
            <person name="Bruce D."/>
            <person name="Delano S.F."/>
            <person name="Detter J.C."/>
            <person name="Gleasner C.D."/>
            <person name="Han C.S."/>
            <person name="Misra M."/>
            <person name="Reitenga K.G."/>
            <person name="Mikhailova N."/>
            <person name="Woyke T."/>
            <person name="Pitluck S."/>
            <person name="Nolan M."/>
            <person name="Land M.L."/>
            <person name="Saunders E."/>
            <person name="Tapia R."/>
            <person name="Lapidus A."/>
            <person name="Ivanova N."/>
            <person name="Hoff W.D."/>
        </authorList>
    </citation>
    <scope>NUCLEOTIDE SEQUENCE [LARGE SCALE GENOMIC DNA]</scope>
    <source>
        <strain evidence="9">DSM 244 / SL1</strain>
    </source>
</reference>
<dbReference type="Proteomes" id="UP000000647">
    <property type="component" value="Chromosome"/>
</dbReference>
<feature type="region of interest" description="Disordered" evidence="6">
    <location>
        <begin position="63"/>
        <end position="95"/>
    </location>
</feature>
<dbReference type="SUPFAM" id="SSF81273">
    <property type="entry name" value="H-NS histone-like proteins"/>
    <property type="match status" value="1"/>
</dbReference>
<dbReference type="AlphaFoldDB" id="A1WX44"/>
<keyword evidence="3" id="KW-0963">Cytoplasm</keyword>
<dbReference type="HOGENOM" id="CLU_117503_1_2_6"/>
<dbReference type="GO" id="GO:0003681">
    <property type="term" value="F:bent DNA binding"/>
    <property type="evidence" value="ECO:0007669"/>
    <property type="project" value="TreeGrafter"/>
</dbReference>
<keyword evidence="4" id="KW-0238">DNA-binding</keyword>
<dbReference type="GO" id="GO:0009295">
    <property type="term" value="C:nucleoid"/>
    <property type="evidence" value="ECO:0007669"/>
    <property type="project" value="UniProtKB-SubCell"/>
</dbReference>
<dbReference type="Gene3D" id="4.10.430.10">
    <property type="entry name" value="Histone-like protein H-NS, C-terminal domain"/>
    <property type="match status" value="1"/>
</dbReference>
<dbReference type="EMBL" id="CP000544">
    <property type="protein sequence ID" value="ABM62256.1"/>
    <property type="molecule type" value="Genomic_DNA"/>
</dbReference>
<accession>A1WX44</accession>
<proteinExistence type="inferred from homology"/>
<evidence type="ECO:0000256" key="1">
    <source>
        <dbReference type="ARBA" id="ARBA00004453"/>
    </source>
</evidence>
<comment type="similarity">
    <text evidence="2">Belongs to the histone-like protein H-NS family.</text>
</comment>
<dbReference type="STRING" id="349124.Hhal_1489"/>
<evidence type="ECO:0000256" key="5">
    <source>
        <dbReference type="SAM" id="Coils"/>
    </source>
</evidence>
<evidence type="ECO:0000256" key="4">
    <source>
        <dbReference type="ARBA" id="ARBA00023125"/>
    </source>
</evidence>
<dbReference type="GO" id="GO:0032993">
    <property type="term" value="C:protein-DNA complex"/>
    <property type="evidence" value="ECO:0007669"/>
    <property type="project" value="TreeGrafter"/>
</dbReference>
<name>A1WX44_HALHL</name>
<feature type="compositionally biased region" description="Basic residues" evidence="6">
    <location>
        <begin position="69"/>
        <end position="80"/>
    </location>
</feature>
<feature type="coiled-coil region" evidence="5">
    <location>
        <begin position="19"/>
        <end position="51"/>
    </location>
</feature>
<evidence type="ECO:0000313" key="8">
    <source>
        <dbReference type="EMBL" id="ABM62256.1"/>
    </source>
</evidence>
<keyword evidence="9" id="KW-1185">Reference proteome</keyword>
<dbReference type="PANTHER" id="PTHR38097">
    <property type="match status" value="1"/>
</dbReference>
<evidence type="ECO:0000256" key="6">
    <source>
        <dbReference type="SAM" id="MobiDB-lite"/>
    </source>
</evidence>
<evidence type="ECO:0000256" key="3">
    <source>
        <dbReference type="ARBA" id="ARBA00022490"/>
    </source>
</evidence>
<gene>
    <name evidence="8" type="ordered locus">Hhal_1489</name>
</gene>
<dbReference type="PANTHER" id="PTHR38097:SF2">
    <property type="entry name" value="DNA-BINDING PROTEIN STPA"/>
    <property type="match status" value="1"/>
</dbReference>
<reference evidence="9" key="1">
    <citation type="submission" date="2006-12" db="EMBL/GenBank/DDBJ databases">
        <title>Complete sequence of Halorhodospira halophila SL1.</title>
        <authorList>
            <consortium name="US DOE Joint Genome Institute"/>
            <person name="Copeland A."/>
            <person name="Lucas S."/>
            <person name="Lapidus A."/>
            <person name="Barry K."/>
            <person name="Detter J.C."/>
            <person name="Glavina del Rio T."/>
            <person name="Hammon N."/>
            <person name="Israni S."/>
            <person name="Dalin E."/>
            <person name="Tice H."/>
            <person name="Pitluck S."/>
            <person name="Saunders E."/>
            <person name="Brettin T."/>
            <person name="Bruce D."/>
            <person name="Han C."/>
            <person name="Tapia R."/>
            <person name="Schmutz J."/>
            <person name="Larimer F."/>
            <person name="Land M."/>
            <person name="Hauser L."/>
            <person name="Kyrpides N."/>
            <person name="Mikhailova N."/>
            <person name="Hoff W."/>
            <person name="Richardson P."/>
        </authorList>
    </citation>
    <scope>NUCLEOTIDE SEQUENCE [LARGE SCALE GENOMIC DNA]</scope>
    <source>
        <strain evidence="9">DSM 244 / SL1</strain>
    </source>
</reference>
<protein>
    <submittedName>
        <fullName evidence="8">Histone family protein nucleoid-structuring protein H-NS</fullName>
    </submittedName>
</protein>
<dbReference type="RefSeq" id="WP_011814278.1">
    <property type="nucleotide sequence ID" value="NC_008789.1"/>
</dbReference>
<dbReference type="GO" id="GO:0005829">
    <property type="term" value="C:cytosol"/>
    <property type="evidence" value="ECO:0007669"/>
    <property type="project" value="TreeGrafter"/>
</dbReference>
<keyword evidence="5" id="KW-0175">Coiled coil</keyword>
<dbReference type="SMART" id="SM00528">
    <property type="entry name" value="HNS"/>
    <property type="match status" value="1"/>
</dbReference>
<dbReference type="InterPro" id="IPR027444">
    <property type="entry name" value="H-NS_C_dom"/>
</dbReference>
<dbReference type="Pfam" id="PF00816">
    <property type="entry name" value="Histone_HNS"/>
    <property type="match status" value="1"/>
</dbReference>
<dbReference type="InterPro" id="IPR037150">
    <property type="entry name" value="H-NS_C_dom_sf"/>
</dbReference>
<dbReference type="eggNOG" id="COG2916">
    <property type="taxonomic scope" value="Bacteria"/>
</dbReference>
<dbReference type="GO" id="GO:0000976">
    <property type="term" value="F:transcription cis-regulatory region binding"/>
    <property type="evidence" value="ECO:0007669"/>
    <property type="project" value="TreeGrafter"/>
</dbReference>
<dbReference type="KEGG" id="hha:Hhal_1489"/>
<dbReference type="GO" id="GO:0001217">
    <property type="term" value="F:DNA-binding transcription repressor activity"/>
    <property type="evidence" value="ECO:0007669"/>
    <property type="project" value="TreeGrafter"/>
</dbReference>
<evidence type="ECO:0000256" key="2">
    <source>
        <dbReference type="ARBA" id="ARBA00010610"/>
    </source>
</evidence>
<feature type="domain" description="DNA-binding protein H-NS-like C-terminal" evidence="7">
    <location>
        <begin position="68"/>
        <end position="113"/>
    </location>
</feature>
<evidence type="ECO:0000259" key="7">
    <source>
        <dbReference type="SMART" id="SM00528"/>
    </source>
</evidence>
<dbReference type="OrthoDB" id="5297879at2"/>
<evidence type="ECO:0000313" key="9">
    <source>
        <dbReference type="Proteomes" id="UP000000647"/>
    </source>
</evidence>
<comment type="subcellular location">
    <subcellularLocation>
        <location evidence="1">Cytoplasm</location>
        <location evidence="1">Nucleoid</location>
    </subcellularLocation>
</comment>
<organism evidence="8 9">
    <name type="scientific">Halorhodospira halophila (strain DSM 244 / SL1)</name>
    <name type="common">Ectothiorhodospira halophila (strain DSM 244 / SL1)</name>
    <dbReference type="NCBI Taxonomy" id="349124"/>
    <lineage>
        <taxon>Bacteria</taxon>
        <taxon>Pseudomonadati</taxon>
        <taxon>Pseudomonadota</taxon>
        <taxon>Gammaproteobacteria</taxon>
        <taxon>Chromatiales</taxon>
        <taxon>Ectothiorhodospiraceae</taxon>
        <taxon>Halorhodospira</taxon>
    </lineage>
</organism>